<dbReference type="RefSeq" id="WP_114279832.1">
    <property type="nucleotide sequence ID" value="NZ_QPJY01000005.1"/>
</dbReference>
<sequence>MSALTLELRQPLPGRVDLSGLRPDRLAGLGAGAIERLALPCGRTPVALGELFRVRPGDPAELRILGGDPRLDGVAAGLDGGRVLVEGDVGWYAGEGLRGGVLEIRGSSGPFTGSAMAGGEIRVHGDAGERPGAPRAGERRGMTGGVLHVAGNAGARAGERMRRGLLLVDGDAGECCAARIIAGTVAVLGRAGALAGTGMRRGTLLLGTPAQGLPPTFNATGAWRPGFLELLIPVLARHQPAWAERLRGDPLQRWVGDLATDGRGELFAPD</sequence>
<dbReference type="GO" id="GO:0015948">
    <property type="term" value="P:methanogenesis"/>
    <property type="evidence" value="ECO:0007669"/>
    <property type="project" value="InterPro"/>
</dbReference>
<dbReference type="GO" id="GO:0046914">
    <property type="term" value="F:transition metal ion binding"/>
    <property type="evidence" value="ECO:0007669"/>
    <property type="project" value="InterPro"/>
</dbReference>
<dbReference type="Proteomes" id="UP000252707">
    <property type="component" value="Unassembled WGS sequence"/>
</dbReference>
<comment type="caution">
    <text evidence="1">The sequence shown here is derived from an EMBL/GenBank/DDBJ whole genome shotgun (WGS) entry which is preliminary data.</text>
</comment>
<name>A0A369CAM0_9GAMM</name>
<protein>
    <submittedName>
        <fullName evidence="1">Formylmethanofuran dehydrogenase subunit C</fullName>
    </submittedName>
</protein>
<evidence type="ECO:0000313" key="2">
    <source>
        <dbReference type="Proteomes" id="UP000252707"/>
    </source>
</evidence>
<organism evidence="1 2">
    <name type="scientific">Thioalbus denitrificans</name>
    <dbReference type="NCBI Taxonomy" id="547122"/>
    <lineage>
        <taxon>Bacteria</taxon>
        <taxon>Pseudomonadati</taxon>
        <taxon>Pseudomonadota</taxon>
        <taxon>Gammaproteobacteria</taxon>
        <taxon>Chromatiales</taxon>
        <taxon>Ectothiorhodospiraceae</taxon>
        <taxon>Thioalbus</taxon>
    </lineage>
</organism>
<dbReference type="Gene3D" id="2.160.20.60">
    <property type="entry name" value="Glutamate synthase, alpha subunit, C-terminal domain"/>
    <property type="match status" value="2"/>
</dbReference>
<dbReference type="InterPro" id="IPR017550">
    <property type="entry name" value="Formylmethanofuran_DH_suC"/>
</dbReference>
<dbReference type="OrthoDB" id="8562860at2"/>
<dbReference type="AlphaFoldDB" id="A0A369CAM0"/>
<dbReference type="InterPro" id="IPR036485">
    <property type="entry name" value="Glu_synth_asu_C_sf"/>
</dbReference>
<dbReference type="NCBIfam" id="TIGR03122">
    <property type="entry name" value="one_C_dehyd_C"/>
    <property type="match status" value="1"/>
</dbReference>
<evidence type="ECO:0000313" key="1">
    <source>
        <dbReference type="EMBL" id="RCX30218.1"/>
    </source>
</evidence>
<reference evidence="1 2" key="1">
    <citation type="submission" date="2018-07" db="EMBL/GenBank/DDBJ databases">
        <title>Genomic Encyclopedia of Type Strains, Phase IV (KMG-IV): sequencing the most valuable type-strain genomes for metagenomic binning, comparative biology and taxonomic classification.</title>
        <authorList>
            <person name="Goeker M."/>
        </authorList>
    </citation>
    <scope>NUCLEOTIDE SEQUENCE [LARGE SCALE GENOMIC DNA]</scope>
    <source>
        <strain evidence="1 2">DSM 26407</strain>
    </source>
</reference>
<dbReference type="SUPFAM" id="SSF69336">
    <property type="entry name" value="Alpha subunit of glutamate synthase, C-terminal domain"/>
    <property type="match status" value="1"/>
</dbReference>
<dbReference type="GO" id="GO:0018493">
    <property type="term" value="F:formylmethanofuran dehydrogenase activity"/>
    <property type="evidence" value="ECO:0007669"/>
    <property type="project" value="InterPro"/>
</dbReference>
<dbReference type="EMBL" id="QPJY01000005">
    <property type="protein sequence ID" value="RCX30218.1"/>
    <property type="molecule type" value="Genomic_DNA"/>
</dbReference>
<proteinExistence type="predicted"/>
<accession>A0A369CAM0</accession>
<dbReference type="PANTHER" id="PTHR39673">
    <property type="entry name" value="TUNGSTEN FORMYLMETHANOFURAN DEHYDROGENASE, SUBUNIT C (FWDC)"/>
    <property type="match status" value="1"/>
</dbReference>
<keyword evidence="2" id="KW-1185">Reference proteome</keyword>
<gene>
    <name evidence="1" type="ORF">DFQ59_10550</name>
</gene>
<dbReference type="PANTHER" id="PTHR39673:SF5">
    <property type="entry name" value="TUNGSTEN-CONTAINING FORMYLMETHANOFURAN DEHYDROGENASE 2 SUBUNIT C"/>
    <property type="match status" value="1"/>
</dbReference>